<feature type="transmembrane region" description="Helical" evidence="12">
    <location>
        <begin position="152"/>
        <end position="170"/>
    </location>
</feature>
<feature type="active site" description="Phosphocysteine intermediate; for EIIB activity" evidence="11">
    <location>
        <position position="27"/>
    </location>
</feature>
<dbReference type="InterPro" id="IPR001996">
    <property type="entry name" value="PTS_IIB_1"/>
</dbReference>
<keyword evidence="8" id="KW-0418">Kinase</keyword>
<dbReference type="GO" id="GO:0008982">
    <property type="term" value="F:protein-N(PI)-phosphohistidine-sugar phosphotransferase activity"/>
    <property type="evidence" value="ECO:0007669"/>
    <property type="project" value="InterPro"/>
</dbReference>
<keyword evidence="3" id="KW-1003">Cell membrane</keyword>
<dbReference type="GO" id="GO:0005886">
    <property type="term" value="C:plasma membrane"/>
    <property type="evidence" value="ECO:0007669"/>
    <property type="project" value="UniProtKB-SubCell"/>
</dbReference>
<feature type="transmembrane region" description="Helical" evidence="12">
    <location>
        <begin position="221"/>
        <end position="239"/>
    </location>
</feature>
<dbReference type="EMBL" id="JAJDKQ010000017">
    <property type="protein sequence ID" value="MCB8562170.1"/>
    <property type="molecule type" value="Genomic_DNA"/>
</dbReference>
<keyword evidence="2" id="KW-0813">Transport</keyword>
<dbReference type="CDD" id="cd00212">
    <property type="entry name" value="PTS_IIB_glc"/>
    <property type="match status" value="1"/>
</dbReference>
<evidence type="ECO:0000256" key="3">
    <source>
        <dbReference type="ARBA" id="ARBA00022475"/>
    </source>
</evidence>
<accession>A0AAW4VR93</accession>
<dbReference type="PROSITE" id="PS01035">
    <property type="entry name" value="PTS_EIIB_TYPE_1_CYS"/>
    <property type="match status" value="1"/>
</dbReference>
<dbReference type="PANTHER" id="PTHR30175:SF1">
    <property type="entry name" value="PTS SYSTEM ARBUTIN-, CELLOBIOSE-, AND SALICIN-SPECIFIC EIIBC COMPONENT-RELATED"/>
    <property type="match status" value="1"/>
</dbReference>
<evidence type="ECO:0000313" key="16">
    <source>
        <dbReference type="Proteomes" id="UP001197827"/>
    </source>
</evidence>
<dbReference type="GO" id="GO:0016301">
    <property type="term" value="F:kinase activity"/>
    <property type="evidence" value="ECO:0007669"/>
    <property type="project" value="UniProtKB-KW"/>
</dbReference>
<evidence type="ECO:0000256" key="2">
    <source>
        <dbReference type="ARBA" id="ARBA00022448"/>
    </source>
</evidence>
<comment type="caution">
    <text evidence="15">The sequence shown here is derived from an EMBL/GenBank/DDBJ whole genome shotgun (WGS) entry which is preliminary data.</text>
</comment>
<name>A0AAW4VR93_9FIRM</name>
<protein>
    <submittedName>
        <fullName evidence="15">PTS transporter subunit EIIC</fullName>
    </submittedName>
</protein>
<proteinExistence type="predicted"/>
<comment type="subcellular location">
    <subcellularLocation>
        <location evidence="1">Cell membrane</location>
        <topology evidence="1">Multi-pass membrane protein</topology>
    </subcellularLocation>
</comment>
<dbReference type="PROSITE" id="PS51098">
    <property type="entry name" value="PTS_EIIB_TYPE_1"/>
    <property type="match status" value="1"/>
</dbReference>
<feature type="transmembrane region" description="Helical" evidence="12">
    <location>
        <begin position="291"/>
        <end position="314"/>
    </location>
</feature>
<feature type="transmembrane region" description="Helical" evidence="12">
    <location>
        <begin position="432"/>
        <end position="455"/>
    </location>
</feature>
<keyword evidence="5" id="KW-0808">Transferase</keyword>
<keyword evidence="9 12" id="KW-1133">Transmembrane helix</keyword>
<sequence length="473" mass="51380">MAKYTEFCNEVIKNVGGKENISGVVHCMTRLRLNVKDKSKVNVEAVKEVKGAIGAQFSGEQFQIIIGQHVSEIYPEFCEISGIEKTKSIEENLDKEPFDFKKIPGKVLDFISGSIAPILPIMMGAGLFKMLYAMLGPDLFNVMNVEHPFMKMISIVGNCGFYFMPIFVAWSTAKKVNTSIPMALLLGALLIDPNILSIVTTGEPFKMYGILSMPLVNYAQTLLPTLLTVWVLQYVFKFFDNVIPKSFKIMGVPFCTLFIMIPLMFCGLAPIGNWLGEGMSWVITTLYDVAGPLAIALVSAVFPFLIATGMHVAVGQIGLVNMTTAGFDPVVFVGMNIAYYAMSGMIVAYLIRAKGEEKQMAGVNAVTLIVGGISEPTIFGVLVRNKKAMIVQVIGSAIAGLVGGFLGVTVYSFGATNFMTILQFAGGPGQDFINACIACGIAFIVPLVLGLMIGFDEKKGFKLRKFKSNKLSK</sequence>
<dbReference type="Gene3D" id="3.30.1360.60">
    <property type="entry name" value="Glucose permease domain IIB"/>
    <property type="match status" value="1"/>
</dbReference>
<dbReference type="PANTHER" id="PTHR30175">
    <property type="entry name" value="PHOSPHOTRANSFERASE SYSTEM TRANSPORT PROTEIN"/>
    <property type="match status" value="1"/>
</dbReference>
<keyword evidence="4" id="KW-0762">Sugar transport</keyword>
<evidence type="ECO:0000256" key="11">
    <source>
        <dbReference type="PROSITE-ProRule" id="PRU00421"/>
    </source>
</evidence>
<evidence type="ECO:0000259" key="13">
    <source>
        <dbReference type="PROSITE" id="PS51098"/>
    </source>
</evidence>
<evidence type="ECO:0000256" key="7">
    <source>
        <dbReference type="ARBA" id="ARBA00022692"/>
    </source>
</evidence>
<dbReference type="GO" id="GO:0009401">
    <property type="term" value="P:phosphoenolpyruvate-dependent sugar phosphotransferase system"/>
    <property type="evidence" value="ECO:0007669"/>
    <property type="project" value="UniProtKB-KW"/>
</dbReference>
<evidence type="ECO:0000256" key="9">
    <source>
        <dbReference type="ARBA" id="ARBA00022989"/>
    </source>
</evidence>
<evidence type="ECO:0000259" key="14">
    <source>
        <dbReference type="PROSITE" id="PS51103"/>
    </source>
</evidence>
<dbReference type="GO" id="GO:0090589">
    <property type="term" value="F:protein-phosphocysteine-trehalose phosphotransferase system transporter activity"/>
    <property type="evidence" value="ECO:0007669"/>
    <property type="project" value="TreeGrafter"/>
</dbReference>
<gene>
    <name evidence="15" type="ORF">LJD74_09200</name>
</gene>
<dbReference type="FunFam" id="3.30.1360.60:FF:000001">
    <property type="entry name" value="PTS system glucose-specific IIBC component PtsG"/>
    <property type="match status" value="1"/>
</dbReference>
<dbReference type="InterPro" id="IPR036878">
    <property type="entry name" value="Glu_permease_IIB"/>
</dbReference>
<evidence type="ECO:0000256" key="8">
    <source>
        <dbReference type="ARBA" id="ARBA00022777"/>
    </source>
</evidence>
<dbReference type="Pfam" id="PF00367">
    <property type="entry name" value="PTS_EIIB"/>
    <property type="match status" value="1"/>
</dbReference>
<keyword evidence="7 12" id="KW-0812">Transmembrane</keyword>
<dbReference type="AlphaFoldDB" id="A0AAW4VR93"/>
<feature type="transmembrane region" description="Helical" evidence="12">
    <location>
        <begin position="182"/>
        <end position="201"/>
    </location>
</feature>
<feature type="transmembrane region" description="Helical" evidence="12">
    <location>
        <begin position="363"/>
        <end position="383"/>
    </location>
</feature>
<reference evidence="15" key="1">
    <citation type="submission" date="2021-10" db="EMBL/GenBank/DDBJ databases">
        <title>Collection of gut derived symbiotic bacterial strains cultured from healthy donors.</title>
        <authorList>
            <person name="Lin H."/>
            <person name="Littmann E."/>
            <person name="Kohout C."/>
            <person name="Pamer E.G."/>
        </authorList>
    </citation>
    <scope>NUCLEOTIDE SEQUENCE</scope>
    <source>
        <strain evidence="15">DFI.5.2</strain>
    </source>
</reference>
<evidence type="ECO:0000256" key="1">
    <source>
        <dbReference type="ARBA" id="ARBA00004651"/>
    </source>
</evidence>
<dbReference type="PROSITE" id="PS51103">
    <property type="entry name" value="PTS_EIIC_TYPE_1"/>
    <property type="match status" value="1"/>
</dbReference>
<feature type="domain" description="PTS EIIC type-1" evidence="14">
    <location>
        <begin position="109"/>
        <end position="469"/>
    </location>
</feature>
<dbReference type="InterPro" id="IPR050558">
    <property type="entry name" value="PTS_Sugar-Specific_Components"/>
</dbReference>
<keyword evidence="10 12" id="KW-0472">Membrane</keyword>
<dbReference type="InterPro" id="IPR003352">
    <property type="entry name" value="PTS_EIIC"/>
</dbReference>
<dbReference type="Pfam" id="PF02378">
    <property type="entry name" value="PTS_EIIC"/>
    <property type="match status" value="1"/>
</dbReference>
<keyword evidence="6" id="KW-0598">Phosphotransferase system</keyword>
<dbReference type="InterPro" id="IPR018113">
    <property type="entry name" value="PTrfase_EIIB_Cys"/>
</dbReference>
<dbReference type="InterPro" id="IPR013013">
    <property type="entry name" value="PTS_EIIC_1"/>
</dbReference>
<feature type="transmembrane region" description="Helical" evidence="12">
    <location>
        <begin position="110"/>
        <end position="132"/>
    </location>
</feature>
<feature type="domain" description="PTS EIIB type-1" evidence="13">
    <location>
        <begin position="5"/>
        <end position="87"/>
    </location>
</feature>
<feature type="transmembrane region" description="Helical" evidence="12">
    <location>
        <begin position="326"/>
        <end position="351"/>
    </location>
</feature>
<evidence type="ECO:0000313" key="15">
    <source>
        <dbReference type="EMBL" id="MCB8562170.1"/>
    </source>
</evidence>
<organism evidence="15 16">
    <name type="scientific">Faecalibacillus intestinalis</name>
    <dbReference type="NCBI Taxonomy" id="1982626"/>
    <lineage>
        <taxon>Bacteria</taxon>
        <taxon>Bacillati</taxon>
        <taxon>Bacillota</taxon>
        <taxon>Erysipelotrichia</taxon>
        <taxon>Erysipelotrichales</taxon>
        <taxon>Coprobacillaceae</taxon>
        <taxon>Faecalibacillus</taxon>
    </lineage>
</organism>
<dbReference type="GO" id="GO:0015771">
    <property type="term" value="P:trehalose transport"/>
    <property type="evidence" value="ECO:0007669"/>
    <property type="project" value="TreeGrafter"/>
</dbReference>
<dbReference type="SUPFAM" id="SSF55604">
    <property type="entry name" value="Glucose permease domain IIB"/>
    <property type="match status" value="1"/>
</dbReference>
<dbReference type="RefSeq" id="WP_117346793.1">
    <property type="nucleotide sequence ID" value="NZ_CAKMUM010000008.1"/>
</dbReference>
<evidence type="ECO:0000256" key="5">
    <source>
        <dbReference type="ARBA" id="ARBA00022679"/>
    </source>
</evidence>
<evidence type="ECO:0000256" key="6">
    <source>
        <dbReference type="ARBA" id="ARBA00022683"/>
    </source>
</evidence>
<evidence type="ECO:0000256" key="10">
    <source>
        <dbReference type="ARBA" id="ARBA00023136"/>
    </source>
</evidence>
<evidence type="ECO:0000256" key="12">
    <source>
        <dbReference type="SAM" id="Phobius"/>
    </source>
</evidence>
<feature type="transmembrane region" description="Helical" evidence="12">
    <location>
        <begin position="390"/>
        <end position="412"/>
    </location>
</feature>
<feature type="transmembrane region" description="Helical" evidence="12">
    <location>
        <begin position="251"/>
        <end position="271"/>
    </location>
</feature>
<dbReference type="Proteomes" id="UP001197827">
    <property type="component" value="Unassembled WGS sequence"/>
</dbReference>
<evidence type="ECO:0000256" key="4">
    <source>
        <dbReference type="ARBA" id="ARBA00022597"/>
    </source>
</evidence>